<proteinExistence type="predicted"/>
<dbReference type="OrthoDB" id="9152028at2"/>
<dbReference type="Gene3D" id="2.60.120.260">
    <property type="entry name" value="Galactose-binding domain-like"/>
    <property type="match status" value="1"/>
</dbReference>
<comment type="caution">
    <text evidence="2">The sequence shown here is derived from an EMBL/GenBank/DDBJ whole genome shotgun (WGS) entry which is preliminary data.</text>
</comment>
<accession>A0A5C5VAU9</accession>
<dbReference type="EMBL" id="SIHI01000085">
    <property type="protein sequence ID" value="TWT34979.1"/>
    <property type="molecule type" value="Genomic_DNA"/>
</dbReference>
<dbReference type="Pfam" id="PF07589">
    <property type="entry name" value="PEP-CTERM"/>
    <property type="match status" value="1"/>
</dbReference>
<name>A0A5C5VAU9_9PLAN</name>
<evidence type="ECO:0000313" key="3">
    <source>
        <dbReference type="Proteomes" id="UP000317243"/>
    </source>
</evidence>
<feature type="domain" description="Ice-binding protein C-terminal" evidence="1">
    <location>
        <begin position="159"/>
        <end position="181"/>
    </location>
</feature>
<dbReference type="NCBIfam" id="TIGR02595">
    <property type="entry name" value="PEP_CTERM"/>
    <property type="match status" value="1"/>
</dbReference>
<sequence length="187" mass="19938">MSIRLVNWLAVLRQLLYSSGNDHRGAVDGVPDDSATPPVTVDFDLGGLFMVDSFSIWNSLSNGGILNFNLLASQSSDFSSATTIGAFQLIDLDTHESNQGNSVIAPAEFADFAAVSASYMRIEITRFLGEDLIPPRGADVTIANEVVFGGTRLGNNNGQVPEPSSMILFGLGLLSACRAKRIRVASK</sequence>
<evidence type="ECO:0000313" key="2">
    <source>
        <dbReference type="EMBL" id="TWT34979.1"/>
    </source>
</evidence>
<dbReference type="InterPro" id="IPR008979">
    <property type="entry name" value="Galactose-bd-like_sf"/>
</dbReference>
<dbReference type="InterPro" id="IPR013424">
    <property type="entry name" value="Ice-binding_C"/>
</dbReference>
<dbReference type="RefSeq" id="WP_146512574.1">
    <property type="nucleotide sequence ID" value="NZ_SIHI01000085.1"/>
</dbReference>
<organism evidence="2 3">
    <name type="scientific">Thalassoglobus neptunius</name>
    <dbReference type="NCBI Taxonomy" id="1938619"/>
    <lineage>
        <taxon>Bacteria</taxon>
        <taxon>Pseudomonadati</taxon>
        <taxon>Planctomycetota</taxon>
        <taxon>Planctomycetia</taxon>
        <taxon>Planctomycetales</taxon>
        <taxon>Planctomycetaceae</taxon>
        <taxon>Thalassoglobus</taxon>
    </lineage>
</organism>
<dbReference type="SUPFAM" id="SSF49785">
    <property type="entry name" value="Galactose-binding domain-like"/>
    <property type="match status" value="1"/>
</dbReference>
<dbReference type="AlphaFoldDB" id="A0A5C5VAU9"/>
<protein>
    <recommendedName>
        <fullName evidence="1">Ice-binding protein C-terminal domain-containing protein</fullName>
    </recommendedName>
</protein>
<evidence type="ECO:0000259" key="1">
    <source>
        <dbReference type="Pfam" id="PF07589"/>
    </source>
</evidence>
<reference evidence="2 3" key="1">
    <citation type="submission" date="2019-02" db="EMBL/GenBank/DDBJ databases">
        <title>Deep-cultivation of Planctomycetes and their phenomic and genomic characterization uncovers novel biology.</title>
        <authorList>
            <person name="Wiegand S."/>
            <person name="Jogler M."/>
            <person name="Boedeker C."/>
            <person name="Pinto D."/>
            <person name="Vollmers J."/>
            <person name="Rivas-Marin E."/>
            <person name="Kohn T."/>
            <person name="Peeters S.H."/>
            <person name="Heuer A."/>
            <person name="Rast P."/>
            <person name="Oberbeckmann S."/>
            <person name="Bunk B."/>
            <person name="Jeske O."/>
            <person name="Meyerdierks A."/>
            <person name="Storesund J.E."/>
            <person name="Kallscheuer N."/>
            <person name="Luecker S."/>
            <person name="Lage O.M."/>
            <person name="Pohl T."/>
            <person name="Merkel B.J."/>
            <person name="Hornburger P."/>
            <person name="Mueller R.-W."/>
            <person name="Bruemmer F."/>
            <person name="Labrenz M."/>
            <person name="Spormann A.M."/>
            <person name="Op Den Camp H."/>
            <person name="Overmann J."/>
            <person name="Amann R."/>
            <person name="Jetten M.S.M."/>
            <person name="Mascher T."/>
            <person name="Medema M.H."/>
            <person name="Devos D.P."/>
            <person name="Kaster A.-K."/>
            <person name="Ovreas L."/>
            <person name="Rohde M."/>
            <person name="Galperin M.Y."/>
            <person name="Jogler C."/>
        </authorList>
    </citation>
    <scope>NUCLEOTIDE SEQUENCE [LARGE SCALE GENOMIC DNA]</scope>
    <source>
        <strain evidence="2 3">KOR42</strain>
    </source>
</reference>
<keyword evidence="3" id="KW-1185">Reference proteome</keyword>
<gene>
    <name evidence="2" type="ORF">KOR42_53450</name>
</gene>
<dbReference type="Proteomes" id="UP000317243">
    <property type="component" value="Unassembled WGS sequence"/>
</dbReference>